<name>A0AAV5SH20_9BILA</name>
<organism evidence="1 2">
    <name type="scientific">Pristionchus entomophagus</name>
    <dbReference type="NCBI Taxonomy" id="358040"/>
    <lineage>
        <taxon>Eukaryota</taxon>
        <taxon>Metazoa</taxon>
        <taxon>Ecdysozoa</taxon>
        <taxon>Nematoda</taxon>
        <taxon>Chromadorea</taxon>
        <taxon>Rhabditida</taxon>
        <taxon>Rhabditina</taxon>
        <taxon>Diplogasteromorpha</taxon>
        <taxon>Diplogasteroidea</taxon>
        <taxon>Neodiplogasteridae</taxon>
        <taxon>Pristionchus</taxon>
    </lineage>
</organism>
<proteinExistence type="predicted"/>
<sequence length="226" mass="25286">QIMGEDASFLSESMTYESTSTDLGEQLFCCPLCKITPKKGKERSLRNLQTHLRIHHKKTARTANLNFACACGFVNNNFVHTIGHRKKCQIFSISIIKSMKGTAPTASLAPLKCYRSLSTSHSFDEGEELYSGLLNVPSPSSHSAEQFVCPFCRRPVERTLSNLQSHLVNHHRRTVKQAGLCLVCTCGYITQTVCDVNKHRKGCQLSCFTLHHAEEVPRISRDSSQN</sequence>
<dbReference type="EMBL" id="BTSX01000001">
    <property type="protein sequence ID" value="GMS82145.1"/>
    <property type="molecule type" value="Genomic_DNA"/>
</dbReference>
<dbReference type="Proteomes" id="UP001432027">
    <property type="component" value="Unassembled WGS sequence"/>
</dbReference>
<gene>
    <name evidence="1" type="ORF">PENTCL1PPCAC_4320</name>
</gene>
<keyword evidence="2" id="KW-1185">Reference proteome</keyword>
<evidence type="ECO:0008006" key="3">
    <source>
        <dbReference type="Google" id="ProtNLM"/>
    </source>
</evidence>
<comment type="caution">
    <text evidence="1">The sequence shown here is derived from an EMBL/GenBank/DDBJ whole genome shotgun (WGS) entry which is preliminary data.</text>
</comment>
<dbReference type="AlphaFoldDB" id="A0AAV5SH20"/>
<protein>
    <recommendedName>
        <fullName evidence="3">C2H2-type domain-containing protein</fullName>
    </recommendedName>
</protein>
<evidence type="ECO:0000313" key="2">
    <source>
        <dbReference type="Proteomes" id="UP001432027"/>
    </source>
</evidence>
<accession>A0AAV5SH20</accession>
<reference evidence="1" key="1">
    <citation type="submission" date="2023-10" db="EMBL/GenBank/DDBJ databases">
        <title>Genome assembly of Pristionchus species.</title>
        <authorList>
            <person name="Yoshida K."/>
            <person name="Sommer R.J."/>
        </authorList>
    </citation>
    <scope>NUCLEOTIDE SEQUENCE</scope>
    <source>
        <strain evidence="1">RS0144</strain>
    </source>
</reference>
<evidence type="ECO:0000313" key="1">
    <source>
        <dbReference type="EMBL" id="GMS82145.1"/>
    </source>
</evidence>
<feature type="non-terminal residue" evidence="1">
    <location>
        <position position="1"/>
    </location>
</feature>